<accession>A0A6G1LYJ4</accession>
<dbReference type="Proteomes" id="UP000472727">
    <property type="component" value="Unassembled WGS sequence"/>
</dbReference>
<feature type="region of interest" description="Disordered" evidence="1">
    <location>
        <begin position="92"/>
        <end position="111"/>
    </location>
</feature>
<dbReference type="EMBL" id="WIWS01000006">
    <property type="protein sequence ID" value="KAF3227652.1"/>
    <property type="molecule type" value="Genomic_DNA"/>
</dbReference>
<gene>
    <name evidence="2" type="ORF">TWF106_009162</name>
</gene>
<feature type="region of interest" description="Disordered" evidence="1">
    <location>
        <begin position="192"/>
        <end position="222"/>
    </location>
</feature>
<name>A0A6G1LYJ4_ORBOL</name>
<dbReference type="PANTHER" id="PTHR42051">
    <property type="entry name" value="MEIOTICALLY UP-REGULATED PROTEIN PB1A10.08"/>
    <property type="match status" value="1"/>
</dbReference>
<comment type="caution">
    <text evidence="2">The sequence shown here is derived from an EMBL/GenBank/DDBJ whole genome shotgun (WGS) entry which is preliminary data.</text>
</comment>
<feature type="region of interest" description="Disordered" evidence="1">
    <location>
        <begin position="495"/>
        <end position="533"/>
    </location>
</feature>
<evidence type="ECO:0000313" key="2">
    <source>
        <dbReference type="EMBL" id="KAF3227652.1"/>
    </source>
</evidence>
<dbReference type="PANTHER" id="PTHR42051:SF1">
    <property type="entry name" value="MEIOTICALLY UP-REGULATED PROTEIN PB1A10.08"/>
    <property type="match status" value="1"/>
</dbReference>
<feature type="compositionally biased region" description="Low complexity" evidence="1">
    <location>
        <begin position="162"/>
        <end position="172"/>
    </location>
</feature>
<feature type="compositionally biased region" description="Low complexity" evidence="1">
    <location>
        <begin position="16"/>
        <end position="53"/>
    </location>
</feature>
<dbReference type="AlphaFoldDB" id="A0A6G1LYJ4"/>
<feature type="region of interest" description="Disordered" evidence="1">
    <location>
        <begin position="1"/>
        <end position="79"/>
    </location>
</feature>
<evidence type="ECO:0000313" key="3">
    <source>
        <dbReference type="Proteomes" id="UP000472727"/>
    </source>
</evidence>
<reference evidence="2 3" key="1">
    <citation type="submission" date="2019-06" db="EMBL/GenBank/DDBJ databases">
        <authorList>
            <person name="Palmer J.M."/>
        </authorList>
    </citation>
    <scope>NUCLEOTIDE SEQUENCE [LARGE SCALE GENOMIC DNA]</scope>
    <source>
        <strain evidence="2 3">TWF106</strain>
    </source>
</reference>
<organism evidence="2 3">
    <name type="scientific">Orbilia oligospora</name>
    <name type="common">Nematode-trapping fungus</name>
    <name type="synonym">Arthrobotrys oligospora</name>
    <dbReference type="NCBI Taxonomy" id="2813651"/>
    <lineage>
        <taxon>Eukaryota</taxon>
        <taxon>Fungi</taxon>
        <taxon>Dikarya</taxon>
        <taxon>Ascomycota</taxon>
        <taxon>Pezizomycotina</taxon>
        <taxon>Orbiliomycetes</taxon>
        <taxon>Orbiliales</taxon>
        <taxon>Orbiliaceae</taxon>
        <taxon>Orbilia</taxon>
    </lineage>
</organism>
<proteinExistence type="predicted"/>
<sequence length="533" mass="57995">MPPSKYTALPPHLINTTSTPASSTPRPFTTSSSSSSSSSLSLSTSSLPTLGTSFQKSDDRLPNQESLPLFQPDSGSQRTNTINTFAATAASSSSSSSSLSSSSTSHANRSSPTFLQTTKMMEIQNPVAAPVTIPIKPSSALPPSLLNFGKRKSASTRELSRASRSSSKENSTPSVAALKVLAATSIPLRPSAPKYIVNGTRQRPRLPQRKSSDASPTSLESPSSLLDFVLSDALDEKLSLPITRSNSQTFLNVLLSPPDLSDDYSVAISPPRSALSIRSLSTESIPSLANDDEGTFSWGAPVTPSPLRRSSKLNKTFSPPEECILDHPLLAAESQEPSSDEDVDPASLYTEQEKKLGAFRLSFKSNLTASLRVLRSAARTFTSLSTPLTQPDDFLTRSILSISPQYNTDEKRPKFNDVPTPALRRYLNPSPKTFSRELGQFTDRNESVSASIQLETYKHTIITPPPEVPVTRNREVRENSDFLRVIVLEMNMRRQGKLSDTSQGKARFVLPPRQSSKLRPLGDSTHWKPINFD</sequence>
<evidence type="ECO:0000256" key="1">
    <source>
        <dbReference type="SAM" id="MobiDB-lite"/>
    </source>
</evidence>
<protein>
    <submittedName>
        <fullName evidence="2">Uncharacterized protein</fullName>
    </submittedName>
</protein>
<feature type="compositionally biased region" description="Low complexity" evidence="1">
    <location>
        <begin position="213"/>
        <end position="222"/>
    </location>
</feature>
<dbReference type="InterPro" id="IPR034443">
    <property type="entry name" value="PB1A10.08"/>
</dbReference>
<feature type="region of interest" description="Disordered" evidence="1">
    <location>
        <begin position="140"/>
        <end position="173"/>
    </location>
</feature>